<gene>
    <name evidence="2" type="ORF">GBA63_20750</name>
</gene>
<name>A0A6G8QE70_9ACTN</name>
<keyword evidence="3" id="KW-1185">Reference proteome</keyword>
<keyword evidence="2" id="KW-0808">Transferase</keyword>
<evidence type="ECO:0000313" key="2">
    <source>
        <dbReference type="EMBL" id="QIN84804.1"/>
    </source>
</evidence>
<dbReference type="PROSITE" id="PS51186">
    <property type="entry name" value="GNAT"/>
    <property type="match status" value="1"/>
</dbReference>
<dbReference type="EMBL" id="CP045119">
    <property type="protein sequence ID" value="QIN84804.1"/>
    <property type="molecule type" value="Genomic_DNA"/>
</dbReference>
<reference evidence="2 3" key="1">
    <citation type="submission" date="2019-10" db="EMBL/GenBank/DDBJ databases">
        <title>Rubrobacter sp nov SCSIO 52090 isolated from a deep-sea sediment in the South China Sea.</title>
        <authorList>
            <person name="Chen R.W."/>
        </authorList>
    </citation>
    <scope>NUCLEOTIDE SEQUENCE [LARGE SCALE GENOMIC DNA]</scope>
    <source>
        <strain evidence="2 3">SCSIO 52909</strain>
    </source>
</reference>
<accession>A0A6G8QE70</accession>
<dbReference type="Gene3D" id="3.40.630.30">
    <property type="match status" value="1"/>
</dbReference>
<dbReference type="RefSeq" id="WP_166179355.1">
    <property type="nucleotide sequence ID" value="NZ_CP045119.1"/>
</dbReference>
<proteinExistence type="predicted"/>
<dbReference type="Proteomes" id="UP000501452">
    <property type="component" value="Chromosome"/>
</dbReference>
<sequence length="163" mass="18296">MREVVVRRAEPEDYKAVHLVYSSPNAMAGTLGIPFSSEEDWREELSGRRDDNVPLVAYVRGEVVGHLALMVYANPRTRHSGHFGIAVRDDWQGKGVGTALMEAALDLADNWLGLTRLDLCVYADNAAGIALYERFGFEREGTHRRFAFRNGEYVDAHAMARLK</sequence>
<dbReference type="GO" id="GO:0016747">
    <property type="term" value="F:acyltransferase activity, transferring groups other than amino-acyl groups"/>
    <property type="evidence" value="ECO:0007669"/>
    <property type="project" value="InterPro"/>
</dbReference>
<dbReference type="Pfam" id="PF00583">
    <property type="entry name" value="Acetyltransf_1"/>
    <property type="match status" value="1"/>
</dbReference>
<evidence type="ECO:0000313" key="3">
    <source>
        <dbReference type="Proteomes" id="UP000501452"/>
    </source>
</evidence>
<dbReference type="InterPro" id="IPR016181">
    <property type="entry name" value="Acyl_CoA_acyltransferase"/>
</dbReference>
<protein>
    <submittedName>
        <fullName evidence="2">GNAT family N-acetyltransferase</fullName>
    </submittedName>
</protein>
<evidence type="ECO:0000259" key="1">
    <source>
        <dbReference type="PROSITE" id="PS51186"/>
    </source>
</evidence>
<dbReference type="InterPro" id="IPR000182">
    <property type="entry name" value="GNAT_dom"/>
</dbReference>
<dbReference type="PANTHER" id="PTHR43328">
    <property type="entry name" value="ACETYLTRANSFERASE-RELATED"/>
    <property type="match status" value="1"/>
</dbReference>
<dbReference type="SUPFAM" id="SSF55729">
    <property type="entry name" value="Acyl-CoA N-acyltransferases (Nat)"/>
    <property type="match status" value="1"/>
</dbReference>
<dbReference type="CDD" id="cd04301">
    <property type="entry name" value="NAT_SF"/>
    <property type="match status" value="1"/>
</dbReference>
<dbReference type="AlphaFoldDB" id="A0A6G8QE70"/>
<feature type="domain" description="N-acetyltransferase" evidence="1">
    <location>
        <begin position="4"/>
        <end position="160"/>
    </location>
</feature>
<dbReference type="PANTHER" id="PTHR43328:SF1">
    <property type="entry name" value="N-ACETYLTRANSFERASE DOMAIN-CONTAINING PROTEIN"/>
    <property type="match status" value="1"/>
</dbReference>
<dbReference type="KEGG" id="rub:GBA63_20750"/>
<organism evidence="2 3">
    <name type="scientific">Rubrobacter tropicus</name>
    <dbReference type="NCBI Taxonomy" id="2653851"/>
    <lineage>
        <taxon>Bacteria</taxon>
        <taxon>Bacillati</taxon>
        <taxon>Actinomycetota</taxon>
        <taxon>Rubrobacteria</taxon>
        <taxon>Rubrobacterales</taxon>
        <taxon>Rubrobacteraceae</taxon>
        <taxon>Rubrobacter</taxon>
    </lineage>
</organism>